<keyword evidence="1" id="KW-0863">Zinc-finger</keyword>
<dbReference type="AlphaFoldDB" id="A0A7M7K557"/>
<feature type="domain" description="C3H1-type" evidence="3">
    <location>
        <begin position="361"/>
        <end position="383"/>
    </location>
</feature>
<dbReference type="RefSeq" id="XP_022661766.1">
    <property type="nucleotide sequence ID" value="XM_022806031.1"/>
</dbReference>
<feature type="zinc finger region" description="C3H1-type" evidence="1">
    <location>
        <begin position="361"/>
        <end position="383"/>
    </location>
</feature>
<feature type="compositionally biased region" description="Basic and acidic residues" evidence="2">
    <location>
        <begin position="207"/>
        <end position="225"/>
    </location>
</feature>
<protein>
    <recommendedName>
        <fullName evidence="3">C3H1-type domain-containing protein</fullName>
    </recommendedName>
</protein>
<reference evidence="4" key="1">
    <citation type="submission" date="2021-01" db="UniProtKB">
        <authorList>
            <consortium name="EnsemblMetazoa"/>
        </authorList>
    </citation>
    <scope>IDENTIFICATION</scope>
</reference>
<feature type="region of interest" description="Disordered" evidence="2">
    <location>
        <begin position="202"/>
        <end position="225"/>
    </location>
</feature>
<keyword evidence="5" id="KW-1185">Reference proteome</keyword>
<feature type="region of interest" description="Disordered" evidence="2">
    <location>
        <begin position="400"/>
        <end position="437"/>
    </location>
</feature>
<feature type="zinc finger region" description="C3H1-type" evidence="1">
    <location>
        <begin position="332"/>
        <end position="358"/>
    </location>
</feature>
<keyword evidence="1" id="KW-0862">Zinc</keyword>
<organism evidence="4 5">
    <name type="scientific">Varroa destructor</name>
    <name type="common">Honeybee mite</name>
    <dbReference type="NCBI Taxonomy" id="109461"/>
    <lineage>
        <taxon>Eukaryota</taxon>
        <taxon>Metazoa</taxon>
        <taxon>Ecdysozoa</taxon>
        <taxon>Arthropoda</taxon>
        <taxon>Chelicerata</taxon>
        <taxon>Arachnida</taxon>
        <taxon>Acari</taxon>
        <taxon>Parasitiformes</taxon>
        <taxon>Mesostigmata</taxon>
        <taxon>Gamasina</taxon>
        <taxon>Dermanyssoidea</taxon>
        <taxon>Varroidae</taxon>
        <taxon>Varroa</taxon>
    </lineage>
</organism>
<dbReference type="SMART" id="SM00356">
    <property type="entry name" value="ZnF_C3H1"/>
    <property type="match status" value="2"/>
</dbReference>
<evidence type="ECO:0000259" key="3">
    <source>
        <dbReference type="PROSITE" id="PS50103"/>
    </source>
</evidence>
<evidence type="ECO:0000256" key="1">
    <source>
        <dbReference type="PROSITE-ProRule" id="PRU00723"/>
    </source>
</evidence>
<name>A0A7M7K557_VARDE</name>
<proteinExistence type="predicted"/>
<feature type="compositionally biased region" description="Low complexity" evidence="2">
    <location>
        <begin position="15"/>
        <end position="30"/>
    </location>
</feature>
<dbReference type="EnsemblMetazoa" id="XM_022806031">
    <property type="protein sequence ID" value="XP_022661766"/>
    <property type="gene ID" value="LOC111250616"/>
</dbReference>
<feature type="domain" description="C3H1-type" evidence="3">
    <location>
        <begin position="332"/>
        <end position="358"/>
    </location>
</feature>
<dbReference type="PROSITE" id="PS50103">
    <property type="entry name" value="ZF_C3H1"/>
    <property type="match status" value="2"/>
</dbReference>
<feature type="compositionally biased region" description="Basic residues" evidence="2">
    <location>
        <begin position="412"/>
        <end position="431"/>
    </location>
</feature>
<dbReference type="Gene3D" id="4.10.1000.10">
    <property type="entry name" value="Zinc finger, CCCH-type"/>
    <property type="match status" value="1"/>
</dbReference>
<feature type="compositionally biased region" description="Polar residues" evidence="2">
    <location>
        <begin position="572"/>
        <end position="582"/>
    </location>
</feature>
<dbReference type="InterPro" id="IPR000571">
    <property type="entry name" value="Znf_CCCH"/>
</dbReference>
<feature type="compositionally biased region" description="Basic and acidic residues" evidence="2">
    <location>
        <begin position="562"/>
        <end position="571"/>
    </location>
</feature>
<feature type="compositionally biased region" description="Low complexity" evidence="2">
    <location>
        <begin position="75"/>
        <end position="91"/>
    </location>
</feature>
<dbReference type="InParanoid" id="A0A7M7K557"/>
<dbReference type="Pfam" id="PF14608">
    <property type="entry name" value="zf-CCCH_2"/>
    <property type="match status" value="2"/>
</dbReference>
<accession>A0A7M7K557</accession>
<dbReference type="GeneID" id="111250616"/>
<feature type="region of interest" description="Disordered" evidence="2">
    <location>
        <begin position="1"/>
        <end position="58"/>
    </location>
</feature>
<sequence>MVTPSAAGISTACASHNDNSNSSNYSSNNNEQRQLAQQQRMKDINKQQKSRSISTTTTTAVTAAADTTLVTRPANAAANSTIRSTTATSITQDEPDRGSPHGVVKCGTALDDVEVQALWKMVNFTLPQAPAVNSDADILGVAHCWQTAGPAVTSSAASKELRNEIHDEQEELFLDIMLEARTLQALQASQDAQQQRIARIHAQRVQQRREQNQDDSDKTSACCNREDRNITGASTTASTASGYESSSYHDASLEYGSLPGCEEDRGVADLSCSLGYSEDSCGVPIEYLSHFSSSVSTITPVASCLFASPETYDSAIINSVRCIQDLQRRRQRAQRKPCTFYMEGNCRRTDCKFSHELAAITCRFWEEDSCFKGLACPFLHGYPPFEEELCSQSVGQSLAAGNVGPNTGNTHGSHHQHGNHHHHHHHHGNGHPKKDTIGHVAKRNSKFTIGGGGLDGVFCGSSSQPGSPSVATQLKNRSLIPPLSVAGVVGLRVFSRRLPVFKRFWPYFKESEQDFPSLTNQKSNGYLRAVAKKNLKKANGIVPKKAKKKKKKLSSTSSCGESKADTKESKDSNNNGGQSENNKGNKKTDIPPNAINSVTITLAAATLSSNGNNIVIP</sequence>
<feature type="compositionally biased region" description="Basic residues" evidence="2">
    <location>
        <begin position="544"/>
        <end position="553"/>
    </location>
</feature>
<dbReference type="OrthoDB" id="3247158at2759"/>
<dbReference type="Proteomes" id="UP000594260">
    <property type="component" value="Unplaced"/>
</dbReference>
<feature type="region of interest" description="Disordered" evidence="2">
    <location>
        <begin position="75"/>
        <end position="101"/>
    </location>
</feature>
<dbReference type="KEGG" id="vde:111250616"/>
<feature type="region of interest" description="Disordered" evidence="2">
    <location>
        <begin position="538"/>
        <end position="593"/>
    </location>
</feature>
<evidence type="ECO:0000256" key="2">
    <source>
        <dbReference type="SAM" id="MobiDB-lite"/>
    </source>
</evidence>
<keyword evidence="1" id="KW-0479">Metal-binding</keyword>
<evidence type="ECO:0000313" key="4">
    <source>
        <dbReference type="EnsemblMetazoa" id="XP_022661766"/>
    </source>
</evidence>
<evidence type="ECO:0000313" key="5">
    <source>
        <dbReference type="Proteomes" id="UP000594260"/>
    </source>
</evidence>
<dbReference type="GO" id="GO:0008270">
    <property type="term" value="F:zinc ion binding"/>
    <property type="evidence" value="ECO:0007669"/>
    <property type="project" value="UniProtKB-KW"/>
</dbReference>